<dbReference type="EMBL" id="LXPE01000001">
    <property type="protein sequence ID" value="OBA29150.1"/>
    <property type="molecule type" value="Genomic_DNA"/>
</dbReference>
<sequence>MGLTYKDTHIFPETSFQEFAFSIINRYPNPFAPHIKSVDIISRKLLPNGEGKKNKKLMFTRLIRKIGSLPKWTPSFLRITDSFILETVIVNPEKQLIQSRQQNLDHTHYLKVIEVNRYEYIPNGGYIKQTSDVEFISEVNHKIAGDQDTNNSKKTMWERLSSRVHFGDTIERFSLNSYNKRILKSREGIIWKLEYYKLKQSLFNNSLNNEKKDELLSI</sequence>
<dbReference type="PANTHER" id="PTHR11158">
    <property type="entry name" value="MSF1/PX19 RELATED"/>
    <property type="match status" value="1"/>
</dbReference>
<dbReference type="OrthoDB" id="341300at2759"/>
<organism evidence="2 3">
    <name type="scientific">Hanseniaspora valbyensis NRRL Y-1626</name>
    <dbReference type="NCBI Taxonomy" id="766949"/>
    <lineage>
        <taxon>Eukaryota</taxon>
        <taxon>Fungi</taxon>
        <taxon>Dikarya</taxon>
        <taxon>Ascomycota</taxon>
        <taxon>Saccharomycotina</taxon>
        <taxon>Saccharomycetes</taxon>
        <taxon>Saccharomycodales</taxon>
        <taxon>Saccharomycodaceae</taxon>
        <taxon>Hanseniaspora</taxon>
    </lineage>
</organism>
<evidence type="ECO:0000259" key="1">
    <source>
        <dbReference type="PROSITE" id="PS50904"/>
    </source>
</evidence>
<dbReference type="GO" id="GO:0005758">
    <property type="term" value="C:mitochondrial intermembrane space"/>
    <property type="evidence" value="ECO:0007669"/>
    <property type="project" value="InterPro"/>
</dbReference>
<dbReference type="InterPro" id="IPR037365">
    <property type="entry name" value="Slowmo/Ups"/>
</dbReference>
<feature type="domain" description="PRELI/MSF1" evidence="1">
    <location>
        <begin position="3"/>
        <end position="201"/>
    </location>
</feature>
<dbReference type="AlphaFoldDB" id="A0A1B7TK64"/>
<dbReference type="PROSITE" id="PS50904">
    <property type="entry name" value="PRELI_MSF1"/>
    <property type="match status" value="1"/>
</dbReference>
<protein>
    <recommendedName>
        <fullName evidence="1">PRELI/MSF1 domain-containing protein</fullName>
    </recommendedName>
</protein>
<keyword evidence="3" id="KW-1185">Reference proteome</keyword>
<dbReference type="Pfam" id="PF04707">
    <property type="entry name" value="PRELI"/>
    <property type="match status" value="1"/>
</dbReference>
<name>A0A1B7TK64_9ASCO</name>
<gene>
    <name evidence="2" type="ORF">HANVADRAFT_51072</name>
</gene>
<proteinExistence type="predicted"/>
<evidence type="ECO:0000313" key="2">
    <source>
        <dbReference type="EMBL" id="OBA29150.1"/>
    </source>
</evidence>
<accession>A0A1B7TK64</accession>
<dbReference type="Proteomes" id="UP000092321">
    <property type="component" value="Unassembled WGS sequence"/>
</dbReference>
<comment type="caution">
    <text evidence="2">The sequence shown here is derived from an EMBL/GenBank/DDBJ whole genome shotgun (WGS) entry which is preliminary data.</text>
</comment>
<evidence type="ECO:0000313" key="3">
    <source>
        <dbReference type="Proteomes" id="UP000092321"/>
    </source>
</evidence>
<reference evidence="3" key="1">
    <citation type="journal article" date="2016" name="Proc. Natl. Acad. Sci. U.S.A.">
        <title>Comparative genomics of biotechnologically important yeasts.</title>
        <authorList>
            <person name="Riley R."/>
            <person name="Haridas S."/>
            <person name="Wolfe K.H."/>
            <person name="Lopes M.R."/>
            <person name="Hittinger C.T."/>
            <person name="Goeker M."/>
            <person name="Salamov A.A."/>
            <person name="Wisecaver J.H."/>
            <person name="Long T.M."/>
            <person name="Calvey C.H."/>
            <person name="Aerts A.L."/>
            <person name="Barry K.W."/>
            <person name="Choi C."/>
            <person name="Clum A."/>
            <person name="Coughlan A.Y."/>
            <person name="Deshpande S."/>
            <person name="Douglass A.P."/>
            <person name="Hanson S.J."/>
            <person name="Klenk H.-P."/>
            <person name="LaButti K.M."/>
            <person name="Lapidus A."/>
            <person name="Lindquist E.A."/>
            <person name="Lipzen A.M."/>
            <person name="Meier-Kolthoff J.P."/>
            <person name="Ohm R.A."/>
            <person name="Otillar R.P."/>
            <person name="Pangilinan J.L."/>
            <person name="Peng Y."/>
            <person name="Rokas A."/>
            <person name="Rosa C.A."/>
            <person name="Scheuner C."/>
            <person name="Sibirny A.A."/>
            <person name="Slot J.C."/>
            <person name="Stielow J.B."/>
            <person name="Sun H."/>
            <person name="Kurtzman C.P."/>
            <person name="Blackwell M."/>
            <person name="Grigoriev I.V."/>
            <person name="Jeffries T.W."/>
        </authorList>
    </citation>
    <scope>NUCLEOTIDE SEQUENCE [LARGE SCALE GENOMIC DNA]</scope>
    <source>
        <strain evidence="3">NRRL Y-1626</strain>
    </source>
</reference>
<dbReference type="InterPro" id="IPR006797">
    <property type="entry name" value="PRELI/MSF1_dom"/>
</dbReference>